<dbReference type="Gene3D" id="3.40.50.300">
    <property type="entry name" value="P-loop containing nucleotide triphosphate hydrolases"/>
    <property type="match status" value="1"/>
</dbReference>
<comment type="similarity">
    <text evidence="1">Belongs to the AAA ATPase family.</text>
</comment>
<evidence type="ECO:0000256" key="1">
    <source>
        <dbReference type="ARBA" id="ARBA00006914"/>
    </source>
</evidence>
<organism evidence="5 6">
    <name type="scientific">Bradyrhizobium japonicum</name>
    <dbReference type="NCBI Taxonomy" id="375"/>
    <lineage>
        <taxon>Bacteria</taxon>
        <taxon>Pseudomonadati</taxon>
        <taxon>Pseudomonadota</taxon>
        <taxon>Alphaproteobacteria</taxon>
        <taxon>Hyphomicrobiales</taxon>
        <taxon>Nitrobacteraceae</taxon>
        <taxon>Bradyrhizobium</taxon>
    </lineage>
</organism>
<dbReference type="InterPro" id="IPR003593">
    <property type="entry name" value="AAA+_ATPase"/>
</dbReference>
<dbReference type="RefSeq" id="WP_071911624.1">
    <property type="nucleotide sequence ID" value="NZ_CP017637.1"/>
</dbReference>
<sequence length="658" mass="71048">MNMHDRPQAHPGLDWASRNQQWLAAQVAALRGRLAGQLRDTSANDEPPPPESGDDFEPALDALTKLFGLSAFERDVVLLAAGVELDSALRRLVGAAMEQAPEAIASTQPTFNFAMQMLTEPHWDALSPLRPLRRWRLIACEGREAPPRRPIQIDERVLHYLTGIAAMDARLIGLARCEPVGSIEPDTPQANTIAQALGTGAAALAALGHARGEIEPQRDLARAALACLGANGLWLHARDLPHDPRELAEIARLLDREAALSDAIIALELDRPIEAADGEAHAMTLIAHLMGPAIVLNAPEPARLSRLRQRRMLRLQVADAPAAARQVAALRGLTREQAAAPAAALRPALRQFDVPAADLRLVVTEALAETQADPARLGPAVWRLCRAAVRGGLDALAQRIDSRVGFDDLVAPPVVTAQLRAIANELQHRPRVHGDWGFAAHNGRGLGTAALFAGESGTGKTYAAEAIASAAALDLYRIDLASVVSKYIGETEKNLSRLFEAAETSGAILLFDEADALFGKRSEVRDSHDRFANIEIAYLLQRIETYRGLVILTTNMKSALDRAFLRRIRYVVQFPYPDAAARETLWRMQFPADAPLGEVDFTGLARLQLTGGNIRAIALNAAFLAAAGGSGRIEQDAINAAVRAEFSKLERPWPGVGP</sequence>
<accession>A0A1L3FAB6</accession>
<evidence type="ECO:0000256" key="2">
    <source>
        <dbReference type="ARBA" id="ARBA00022741"/>
    </source>
</evidence>
<dbReference type="InterPro" id="IPR003959">
    <property type="entry name" value="ATPase_AAA_core"/>
</dbReference>
<dbReference type="CDD" id="cd19481">
    <property type="entry name" value="RecA-like_protease"/>
    <property type="match status" value="1"/>
</dbReference>
<dbReference type="GO" id="GO:0016887">
    <property type="term" value="F:ATP hydrolysis activity"/>
    <property type="evidence" value="ECO:0007669"/>
    <property type="project" value="InterPro"/>
</dbReference>
<evidence type="ECO:0000313" key="5">
    <source>
        <dbReference type="EMBL" id="APG10241.1"/>
    </source>
</evidence>
<dbReference type="SUPFAM" id="SSF52540">
    <property type="entry name" value="P-loop containing nucleoside triphosphate hydrolases"/>
    <property type="match status" value="1"/>
</dbReference>
<dbReference type="InterPro" id="IPR027417">
    <property type="entry name" value="P-loop_NTPase"/>
</dbReference>
<dbReference type="PANTHER" id="PTHR23073">
    <property type="entry name" value="26S PROTEASOME REGULATORY SUBUNIT"/>
    <property type="match status" value="1"/>
</dbReference>
<dbReference type="Pfam" id="PF00004">
    <property type="entry name" value="AAA"/>
    <property type="match status" value="1"/>
</dbReference>
<dbReference type="AlphaFoldDB" id="A0A1L3FAB6"/>
<dbReference type="InterPro" id="IPR050221">
    <property type="entry name" value="26S_Proteasome_ATPase"/>
</dbReference>
<dbReference type="SMART" id="SM00382">
    <property type="entry name" value="AAA"/>
    <property type="match status" value="1"/>
</dbReference>
<keyword evidence="2" id="KW-0547">Nucleotide-binding</keyword>
<protein>
    <recommendedName>
        <fullName evidence="4">AAA+ ATPase domain-containing protein</fullName>
    </recommendedName>
</protein>
<proteinExistence type="inferred from homology"/>
<dbReference type="EMBL" id="CP017637">
    <property type="protein sequence ID" value="APG10241.1"/>
    <property type="molecule type" value="Genomic_DNA"/>
</dbReference>
<evidence type="ECO:0000256" key="3">
    <source>
        <dbReference type="ARBA" id="ARBA00022840"/>
    </source>
</evidence>
<keyword evidence="3" id="KW-0067">ATP-binding</keyword>
<dbReference type="Pfam" id="PF22977">
    <property type="entry name" value="WHD"/>
    <property type="match status" value="1"/>
</dbReference>
<reference evidence="5 6" key="1">
    <citation type="submission" date="2016-11" db="EMBL/GenBank/DDBJ databases">
        <title>Complete Genome Sequence of Bradyrhizobium sp. strain J5, an isolated from soybean nodule in Hokkaido.</title>
        <authorList>
            <person name="Kanehara K."/>
        </authorList>
    </citation>
    <scope>NUCLEOTIDE SEQUENCE [LARGE SCALE GENOMIC DNA]</scope>
    <source>
        <strain evidence="5 6">J5</strain>
    </source>
</reference>
<dbReference type="Proteomes" id="UP000181962">
    <property type="component" value="Chromosome"/>
</dbReference>
<feature type="domain" description="AAA+ ATPase" evidence="4">
    <location>
        <begin position="446"/>
        <end position="578"/>
    </location>
</feature>
<gene>
    <name evidence="5" type="ORF">BKD09_18090</name>
</gene>
<dbReference type="GO" id="GO:0005524">
    <property type="term" value="F:ATP binding"/>
    <property type="evidence" value="ECO:0007669"/>
    <property type="project" value="UniProtKB-KW"/>
</dbReference>
<evidence type="ECO:0000259" key="4">
    <source>
        <dbReference type="SMART" id="SM00382"/>
    </source>
</evidence>
<evidence type="ECO:0000313" key="6">
    <source>
        <dbReference type="Proteomes" id="UP000181962"/>
    </source>
</evidence>
<name>A0A1L3FAB6_BRAJP</name>
<dbReference type="InterPro" id="IPR054472">
    <property type="entry name" value="WHD"/>
</dbReference>